<gene>
    <name evidence="3" type="primary">LOC129602943</name>
</gene>
<protein>
    <submittedName>
        <fullName evidence="3">Uncharacterized protein LOC129602943</fullName>
    </submittedName>
</protein>
<keyword evidence="2" id="KW-1185">Reference proteome</keyword>
<dbReference type="RefSeq" id="XP_055370145.1">
    <property type="nucleotide sequence ID" value="XM_055514170.1"/>
</dbReference>
<feature type="region of interest" description="Disordered" evidence="1">
    <location>
        <begin position="101"/>
        <end position="160"/>
    </location>
</feature>
<evidence type="ECO:0000313" key="3">
    <source>
        <dbReference type="RefSeq" id="XP_055370145.1"/>
    </source>
</evidence>
<dbReference type="OrthoDB" id="8964334at2759"/>
<feature type="compositionally biased region" description="Polar residues" evidence="1">
    <location>
        <begin position="140"/>
        <end position="152"/>
    </location>
</feature>
<reference evidence="3" key="1">
    <citation type="submission" date="2025-08" db="UniProtKB">
        <authorList>
            <consortium name="RefSeq"/>
        </authorList>
    </citation>
    <scope>IDENTIFICATION</scope>
</reference>
<dbReference type="GeneID" id="129602943"/>
<dbReference type="KEGG" id="bspl:129602943"/>
<accession>A0A9W2Y8D6</accession>
<dbReference type="Proteomes" id="UP000515150">
    <property type="component" value="Chromosome 13"/>
</dbReference>
<sequence>MLEEEDGDDEGVQTTGVDRNSYILYPTRTLRLTGEFELLKCCDLQLEVRVSLSVFWTRRTDSGPGASRVPPPVFIPTRILEERNISNTSVNVDQATETSLESALKEKSSSSCVVPRQNPRDKTCSDAPSRQLHLPAVSRVTDTSPTAASQDGVSRRSSGDETLALSFVPTVSPSTTATACDLITCPAAVEEERAGGSETRVQADPGSVDVQESVSLQQCECVTVDLRQTVRRAVHLYQQLGRSTQVTEQRQMLSVLQEAFDDVSAELKSVLQEHGPNNGSASTGRRGDDER</sequence>
<evidence type="ECO:0000256" key="1">
    <source>
        <dbReference type="SAM" id="MobiDB-lite"/>
    </source>
</evidence>
<name>A0A9W2Y8D6_BETSP</name>
<organism evidence="2 3">
    <name type="scientific">Betta splendens</name>
    <name type="common">Siamese fighting fish</name>
    <dbReference type="NCBI Taxonomy" id="158456"/>
    <lineage>
        <taxon>Eukaryota</taxon>
        <taxon>Metazoa</taxon>
        <taxon>Chordata</taxon>
        <taxon>Craniata</taxon>
        <taxon>Vertebrata</taxon>
        <taxon>Euteleostomi</taxon>
        <taxon>Actinopterygii</taxon>
        <taxon>Neopterygii</taxon>
        <taxon>Teleostei</taxon>
        <taxon>Neoteleostei</taxon>
        <taxon>Acanthomorphata</taxon>
        <taxon>Anabantaria</taxon>
        <taxon>Anabantiformes</taxon>
        <taxon>Anabantoidei</taxon>
        <taxon>Osphronemidae</taxon>
        <taxon>Betta</taxon>
    </lineage>
</organism>
<proteinExistence type="predicted"/>
<dbReference type="AlphaFoldDB" id="A0A9W2Y8D6"/>
<feature type="region of interest" description="Disordered" evidence="1">
    <location>
        <begin position="268"/>
        <end position="291"/>
    </location>
</feature>
<evidence type="ECO:0000313" key="2">
    <source>
        <dbReference type="Proteomes" id="UP000515150"/>
    </source>
</evidence>